<dbReference type="SUPFAM" id="SSF75217">
    <property type="entry name" value="alpha/beta knot"/>
    <property type="match status" value="1"/>
</dbReference>
<dbReference type="PANTHER" id="PTHR43191:SF2">
    <property type="entry name" value="RRNA METHYLTRANSFERASE 3, MITOCHONDRIAL"/>
    <property type="match status" value="1"/>
</dbReference>
<dbReference type="InterPro" id="IPR053888">
    <property type="entry name" value="MRM3-like_sub_bind"/>
</dbReference>
<dbReference type="GO" id="GO:0006396">
    <property type="term" value="P:RNA processing"/>
    <property type="evidence" value="ECO:0007669"/>
    <property type="project" value="InterPro"/>
</dbReference>
<evidence type="ECO:0000259" key="4">
    <source>
        <dbReference type="SMART" id="SM00967"/>
    </source>
</evidence>
<dbReference type="AlphaFoldDB" id="A0A426TZA2"/>
<dbReference type="InterPro" id="IPR051259">
    <property type="entry name" value="rRNA_Methyltransferase"/>
</dbReference>
<reference evidence="5 6" key="1">
    <citation type="submission" date="2018-12" db="EMBL/GenBank/DDBJ databases">
        <title>Genome Sequence of Candidatus Viridilinea halotolerans isolated from saline sulfide-rich spring.</title>
        <authorList>
            <person name="Grouzdev D.S."/>
            <person name="Burganskaya E.I."/>
            <person name="Krutkina M.S."/>
            <person name="Sukhacheva M.V."/>
            <person name="Gorlenko V.M."/>
        </authorList>
    </citation>
    <scope>NUCLEOTIDE SEQUENCE [LARGE SCALE GENOMIC DNA]</scope>
    <source>
        <strain evidence="5">Chok-6</strain>
    </source>
</reference>
<sequence length="257" mass="26666">MITSTTNPHVKHLRSLRDSAKERRSERSLLLEGVRLVAHALAAGARPRVLLYAADQLGATPAGAALLAQIAALPACWPASPQVVAAAAATREPQGVVAAFAWPALPPQPGMRLVLDGIQDPGNLGTLLRSAEAAGVGLAICAPGCADPYNPKVVRAAMGAHFTLPLRVDATWALLQEELSACPLVYMADADATQPYYTAAWPQAAALIIGSEAHGPSPQALALATHTLAIPMHGRAESLNAAVAGSILLFEALRQRA</sequence>
<accession>A0A426TZA2</accession>
<dbReference type="GO" id="GO:0005737">
    <property type="term" value="C:cytoplasm"/>
    <property type="evidence" value="ECO:0007669"/>
    <property type="project" value="UniProtKB-ARBA"/>
</dbReference>
<dbReference type="PANTHER" id="PTHR43191">
    <property type="entry name" value="RRNA METHYLTRANSFERASE 3"/>
    <property type="match status" value="1"/>
</dbReference>
<dbReference type="InterPro" id="IPR029026">
    <property type="entry name" value="tRNA_m1G_MTases_N"/>
</dbReference>
<evidence type="ECO:0000256" key="3">
    <source>
        <dbReference type="ARBA" id="ARBA00022679"/>
    </source>
</evidence>
<dbReference type="Pfam" id="PF22435">
    <property type="entry name" value="MRM3-like_sub_bind"/>
    <property type="match status" value="1"/>
</dbReference>
<dbReference type="SUPFAM" id="SSF55315">
    <property type="entry name" value="L30e-like"/>
    <property type="match status" value="1"/>
</dbReference>
<organism evidence="5 6">
    <name type="scientific">Candidatus Viridilinea halotolerans</name>
    <dbReference type="NCBI Taxonomy" id="2491704"/>
    <lineage>
        <taxon>Bacteria</taxon>
        <taxon>Bacillati</taxon>
        <taxon>Chloroflexota</taxon>
        <taxon>Chloroflexia</taxon>
        <taxon>Chloroflexales</taxon>
        <taxon>Chloroflexineae</taxon>
        <taxon>Oscillochloridaceae</taxon>
        <taxon>Candidatus Viridilinea</taxon>
    </lineage>
</organism>
<dbReference type="CDD" id="cd18095">
    <property type="entry name" value="SpoU-like_rRNA-MTase"/>
    <property type="match status" value="1"/>
</dbReference>
<comment type="caution">
    <text evidence="5">The sequence shown here is derived from an EMBL/GenBank/DDBJ whole genome shotgun (WGS) entry which is preliminary data.</text>
</comment>
<evidence type="ECO:0000256" key="2">
    <source>
        <dbReference type="ARBA" id="ARBA00022603"/>
    </source>
</evidence>
<dbReference type="InterPro" id="IPR013123">
    <property type="entry name" value="SpoU_subst-bd"/>
</dbReference>
<dbReference type="GO" id="GO:0008173">
    <property type="term" value="F:RNA methyltransferase activity"/>
    <property type="evidence" value="ECO:0007669"/>
    <property type="project" value="InterPro"/>
</dbReference>
<dbReference type="GO" id="GO:0003723">
    <property type="term" value="F:RNA binding"/>
    <property type="evidence" value="ECO:0007669"/>
    <property type="project" value="InterPro"/>
</dbReference>
<dbReference type="Gene3D" id="3.30.1330.30">
    <property type="match status" value="1"/>
</dbReference>
<evidence type="ECO:0000313" key="6">
    <source>
        <dbReference type="Proteomes" id="UP000280307"/>
    </source>
</evidence>
<dbReference type="GO" id="GO:0032259">
    <property type="term" value="P:methylation"/>
    <property type="evidence" value="ECO:0007669"/>
    <property type="project" value="UniProtKB-KW"/>
</dbReference>
<dbReference type="InterPro" id="IPR001537">
    <property type="entry name" value="SpoU_MeTrfase"/>
</dbReference>
<comment type="similarity">
    <text evidence="1">Belongs to the class IV-like SAM-binding methyltransferase superfamily. RNA methyltransferase TrmH family.</text>
</comment>
<dbReference type="InterPro" id="IPR029028">
    <property type="entry name" value="Alpha/beta_knot_MTases"/>
</dbReference>
<protein>
    <submittedName>
        <fullName evidence="5">RNA methyltransferase</fullName>
    </submittedName>
</protein>
<dbReference type="EMBL" id="RSAS01000436">
    <property type="protein sequence ID" value="RRR71652.1"/>
    <property type="molecule type" value="Genomic_DNA"/>
</dbReference>
<gene>
    <name evidence="5" type="ORF">EI684_11270</name>
</gene>
<feature type="domain" description="RNA 2-O ribose methyltransferase substrate binding" evidence="4">
    <location>
        <begin position="30"/>
        <end position="106"/>
    </location>
</feature>
<keyword evidence="2 5" id="KW-0489">Methyltransferase</keyword>
<keyword evidence="3 5" id="KW-0808">Transferase</keyword>
<evidence type="ECO:0000256" key="1">
    <source>
        <dbReference type="ARBA" id="ARBA00007228"/>
    </source>
</evidence>
<dbReference type="Gene3D" id="3.40.1280.10">
    <property type="match status" value="1"/>
</dbReference>
<proteinExistence type="inferred from homology"/>
<name>A0A426TZA2_9CHLR</name>
<dbReference type="InterPro" id="IPR029064">
    <property type="entry name" value="Ribosomal_eL30-like_sf"/>
</dbReference>
<dbReference type="SMART" id="SM00967">
    <property type="entry name" value="SpoU_sub_bind"/>
    <property type="match status" value="1"/>
</dbReference>
<dbReference type="Proteomes" id="UP000280307">
    <property type="component" value="Unassembled WGS sequence"/>
</dbReference>
<evidence type="ECO:0000313" key="5">
    <source>
        <dbReference type="EMBL" id="RRR71652.1"/>
    </source>
</evidence>
<dbReference type="Pfam" id="PF00588">
    <property type="entry name" value="SpoU_methylase"/>
    <property type="match status" value="1"/>
</dbReference>